<dbReference type="InterPro" id="IPR029044">
    <property type="entry name" value="Nucleotide-diphossugar_trans"/>
</dbReference>
<protein>
    <submittedName>
        <fullName evidence="1">Putative glyocosyltransferase protein</fullName>
    </submittedName>
</protein>
<reference evidence="2" key="1">
    <citation type="submission" date="2015-04" db="EMBL/GenBank/DDBJ databases">
        <authorList>
            <person name="Mushtaq Mamoona"/>
        </authorList>
    </citation>
    <scope>NUCLEOTIDE SEQUENCE [LARGE SCALE GENOMIC DNA]</scope>
    <source>
        <strain evidence="2">AN4859/03</strain>
    </source>
</reference>
<organism evidence="1 2">
    <name type="scientific">Brachyspira suanatina</name>
    <dbReference type="NCBI Taxonomy" id="381802"/>
    <lineage>
        <taxon>Bacteria</taxon>
        <taxon>Pseudomonadati</taxon>
        <taxon>Spirochaetota</taxon>
        <taxon>Spirochaetia</taxon>
        <taxon>Brachyspirales</taxon>
        <taxon>Brachyspiraceae</taxon>
        <taxon>Brachyspira</taxon>
    </lineage>
</organism>
<dbReference type="Gene3D" id="3.90.550.10">
    <property type="entry name" value="Spore Coat Polysaccharide Biosynthesis Protein SpsA, Chain A"/>
    <property type="match status" value="1"/>
</dbReference>
<proteinExistence type="predicted"/>
<dbReference type="RefSeq" id="WP_048594794.1">
    <property type="nucleotide sequence ID" value="NZ_CVLB01000001.1"/>
</dbReference>
<dbReference type="GO" id="GO:0016740">
    <property type="term" value="F:transferase activity"/>
    <property type="evidence" value="ECO:0007669"/>
    <property type="project" value="UniProtKB-KW"/>
</dbReference>
<evidence type="ECO:0000313" key="1">
    <source>
        <dbReference type="EMBL" id="CRF33646.1"/>
    </source>
</evidence>
<sequence>MNKAVLLIVFNRFDTAKKVFEAIREVKPPRLYVAADGPRKNKRGEYKKCMKVREIIKYVDWECEVKTLFRDENLGCGKAVSGAINWFFENEEDGIILEDDCLPNKSFFYYCEELLNYYKDNEKIMHIGSNHIGEPYSEYTYNFTSIMRCWGWASWRRAWKHFDFTLKRYDYKDIERKIEIIYKDKNMQHYWKSITLCMMNLGIDTWDYQWVISIIANEGLCIDPNINLVSNIGFTKEGTHTFDSDCNVANLPTYNIEKIIHPPKIERNMEIDEKILHKWFGVKYLEELIPEVERLNYIITKIIDKIAWYIPIRSIRNNWRDKFKKKMMNIK</sequence>
<dbReference type="Proteomes" id="UP000043763">
    <property type="component" value="Unassembled WGS sequence"/>
</dbReference>
<dbReference type="OrthoDB" id="5180856at2"/>
<keyword evidence="2" id="KW-1185">Reference proteome</keyword>
<gene>
    <name evidence="1" type="ORF">BRSU_1577</name>
</gene>
<accession>A0A0G4K7J9</accession>
<evidence type="ECO:0000313" key="2">
    <source>
        <dbReference type="Proteomes" id="UP000043763"/>
    </source>
</evidence>
<keyword evidence="1" id="KW-0808">Transferase</keyword>
<dbReference type="EMBL" id="CVLB01000001">
    <property type="protein sequence ID" value="CRF33646.1"/>
    <property type="molecule type" value="Genomic_DNA"/>
</dbReference>
<dbReference type="AlphaFoldDB" id="A0A0G4K7J9"/>
<name>A0A0G4K7J9_9SPIR</name>
<dbReference type="SUPFAM" id="SSF53448">
    <property type="entry name" value="Nucleotide-diphospho-sugar transferases"/>
    <property type="match status" value="1"/>
</dbReference>